<dbReference type="Pfam" id="PF14076">
    <property type="entry name" value="DUF4258"/>
    <property type="match status" value="1"/>
</dbReference>
<dbReference type="InterPro" id="IPR025354">
    <property type="entry name" value="DUF4258"/>
</dbReference>
<reference evidence="1 2" key="1">
    <citation type="submission" date="2024-09" db="EMBL/GenBank/DDBJ databases">
        <authorList>
            <person name="Sun Q."/>
            <person name="Mori K."/>
        </authorList>
    </citation>
    <scope>NUCLEOTIDE SEQUENCE [LARGE SCALE GENOMIC DNA]</scope>
    <source>
        <strain evidence="1 2">CCM 7228</strain>
    </source>
</reference>
<keyword evidence="2" id="KW-1185">Reference proteome</keyword>
<dbReference type="RefSeq" id="WP_378937360.1">
    <property type="nucleotide sequence ID" value="NZ_JBHLVO010000024.1"/>
</dbReference>
<proteinExistence type="predicted"/>
<dbReference type="Proteomes" id="UP001589854">
    <property type="component" value="Unassembled WGS sequence"/>
</dbReference>
<evidence type="ECO:0000313" key="1">
    <source>
        <dbReference type="EMBL" id="MFC0273749.1"/>
    </source>
</evidence>
<sequence>MKRSSEKLKEIKKVLMSLEGYIRMGAHVKQRMYKRGYTKGDIVSAIMGGEITDIQYGFNHDIGSNAFNYVIVGKDSSLNPIVVVLSEEGKSKFLIITVMPPIDHKRFTDCI</sequence>
<accession>A0ABV6GJK1</accession>
<protein>
    <submittedName>
        <fullName evidence="1">DUF4258 domain-containing protein</fullName>
    </submittedName>
</protein>
<dbReference type="EMBL" id="JBHLVO010000024">
    <property type="protein sequence ID" value="MFC0273749.1"/>
    <property type="molecule type" value="Genomic_DNA"/>
</dbReference>
<comment type="caution">
    <text evidence="1">The sequence shown here is derived from an EMBL/GenBank/DDBJ whole genome shotgun (WGS) entry which is preliminary data.</text>
</comment>
<gene>
    <name evidence="1" type="ORF">ACFFIX_20390</name>
</gene>
<organism evidence="1 2">
    <name type="scientific">Metabacillus herbersteinensis</name>
    <dbReference type="NCBI Taxonomy" id="283816"/>
    <lineage>
        <taxon>Bacteria</taxon>
        <taxon>Bacillati</taxon>
        <taxon>Bacillota</taxon>
        <taxon>Bacilli</taxon>
        <taxon>Bacillales</taxon>
        <taxon>Bacillaceae</taxon>
        <taxon>Metabacillus</taxon>
    </lineage>
</organism>
<name>A0ABV6GJK1_9BACI</name>
<evidence type="ECO:0000313" key="2">
    <source>
        <dbReference type="Proteomes" id="UP001589854"/>
    </source>
</evidence>